<dbReference type="InterPro" id="IPR002912">
    <property type="entry name" value="ACT_dom"/>
</dbReference>
<evidence type="ECO:0000256" key="6">
    <source>
        <dbReference type="ARBA" id="ARBA00021582"/>
    </source>
</evidence>
<dbReference type="Gene3D" id="3.40.50.720">
    <property type="entry name" value="NAD(P)-binding Rossmann-like Domain"/>
    <property type="match status" value="2"/>
</dbReference>
<dbReference type="RefSeq" id="WP_015005494.1">
    <property type="nucleotide sequence ID" value="NZ_FQZJ01000002.1"/>
</dbReference>
<evidence type="ECO:0000256" key="10">
    <source>
        <dbReference type="ARBA" id="ARBA00048126"/>
    </source>
</evidence>
<dbReference type="InterPro" id="IPR006139">
    <property type="entry name" value="D-isomer_2_OHA_DH_cat_dom"/>
</dbReference>
<sequence>MYKIQTLNNISVKGLEKFPRETYEVASEIQNPDAYMLRSLKLHNVDIPESVLAIGRAGAGVNNIPIEKMSARGVPVFNAPGANANAVKELVLTGMLLGCRNICQAWECAKNLTGDDESISKEVEQVKKKFVGFELPGRTLGVIGLGAIGTSVANMARDLGMNVVGYDPALTVERAWQLSSSIESANTVDELLAKSDFVTIHVPFNEGTKNLINARRINTMNDNAIILNFSRNGIVNDEDVVEALNAGKLYSYICDFPSNLLKDHPRVITLPHLGASTGEAEENCAIMIADQLKDFLENGNIKNSVNFPQVKMPRVSGYRMAIANSNVPNMVGQISSILAETGHNILDLLNKSRGDLAYTLLDVDTEITKDVVDQIKAIDGVLSVRTI</sequence>
<evidence type="ECO:0000256" key="1">
    <source>
        <dbReference type="ARBA" id="ARBA00003800"/>
    </source>
</evidence>
<evidence type="ECO:0000256" key="9">
    <source>
        <dbReference type="ARBA" id="ARBA00030455"/>
    </source>
</evidence>
<dbReference type="GO" id="GO:0051287">
    <property type="term" value="F:NAD binding"/>
    <property type="evidence" value="ECO:0007669"/>
    <property type="project" value="InterPro"/>
</dbReference>
<name>A0AB33Z4Q0_9GAMM</name>
<dbReference type="CDD" id="cd12174">
    <property type="entry name" value="PGDH_like_3"/>
    <property type="match status" value="1"/>
</dbReference>
<dbReference type="InterPro" id="IPR006140">
    <property type="entry name" value="D-isomer_DH_NAD-bd"/>
</dbReference>
<evidence type="ECO:0000256" key="4">
    <source>
        <dbReference type="ARBA" id="ARBA00013001"/>
    </source>
</evidence>
<keyword evidence="15" id="KW-1185">Reference proteome</keyword>
<dbReference type="PANTHER" id="PTHR42938:SF47">
    <property type="entry name" value="HYDROXYPYRUVATE REDUCTASE"/>
    <property type="match status" value="1"/>
</dbReference>
<dbReference type="InterPro" id="IPR029753">
    <property type="entry name" value="D-isomer_DH_CS"/>
</dbReference>
<dbReference type="PANTHER" id="PTHR42938">
    <property type="entry name" value="FORMATE DEHYDROGENASE 1"/>
    <property type="match status" value="1"/>
</dbReference>
<evidence type="ECO:0000256" key="12">
    <source>
        <dbReference type="RuleBase" id="RU003719"/>
    </source>
</evidence>
<dbReference type="InterPro" id="IPR029752">
    <property type="entry name" value="D-isomer_DH_CS1"/>
</dbReference>
<proteinExistence type="inferred from homology"/>
<dbReference type="CDD" id="cd04901">
    <property type="entry name" value="ACT_3PGDH"/>
    <property type="match status" value="1"/>
</dbReference>
<gene>
    <name evidence="14" type="ORF">L196_01505</name>
</gene>
<comment type="catalytic activity">
    <reaction evidence="10">
        <text>(R)-2-hydroxyglutarate + NAD(+) = 2-oxoglutarate + NADH + H(+)</text>
        <dbReference type="Rhea" id="RHEA:49612"/>
        <dbReference type="ChEBI" id="CHEBI:15378"/>
        <dbReference type="ChEBI" id="CHEBI:15801"/>
        <dbReference type="ChEBI" id="CHEBI:16810"/>
        <dbReference type="ChEBI" id="CHEBI:57540"/>
        <dbReference type="ChEBI" id="CHEBI:57945"/>
        <dbReference type="EC" id="1.1.1.399"/>
    </reaction>
</comment>
<dbReference type="PROSITE" id="PS00065">
    <property type="entry name" value="D_2_HYDROXYACID_DH_1"/>
    <property type="match status" value="1"/>
</dbReference>
<evidence type="ECO:0000256" key="7">
    <source>
        <dbReference type="ARBA" id="ARBA00023002"/>
    </source>
</evidence>
<evidence type="ECO:0000256" key="5">
    <source>
        <dbReference type="ARBA" id="ARBA00013143"/>
    </source>
</evidence>
<evidence type="ECO:0000313" key="14">
    <source>
        <dbReference type="EMBL" id="EPD14134.1"/>
    </source>
</evidence>
<dbReference type="EMBL" id="ASHL01000001">
    <property type="protein sequence ID" value="EPD14134.1"/>
    <property type="molecule type" value="Genomic_DNA"/>
</dbReference>
<reference evidence="14 15" key="1">
    <citation type="journal article" date="2013" name="Genome Announc.">
        <title>Genome Sequence of the Pyrene- and Fluoranthene-Degrading Bacterium Cycloclasticus sp. Strain PY97M.</title>
        <authorList>
            <person name="Cui Z."/>
            <person name="Xu G."/>
            <person name="Li Q."/>
            <person name="Gao W."/>
            <person name="Zheng L."/>
        </authorList>
    </citation>
    <scope>NUCLEOTIDE SEQUENCE [LARGE SCALE GENOMIC DNA]</scope>
    <source>
        <strain evidence="14 15">PY97M</strain>
    </source>
</reference>
<dbReference type="SUPFAM" id="SSF51735">
    <property type="entry name" value="NAD(P)-binding Rossmann-fold domains"/>
    <property type="match status" value="1"/>
</dbReference>
<dbReference type="SUPFAM" id="SSF52283">
    <property type="entry name" value="Formate/glycerate dehydrogenase catalytic domain-like"/>
    <property type="match status" value="1"/>
</dbReference>
<dbReference type="Gene3D" id="3.30.70.260">
    <property type="match status" value="1"/>
</dbReference>
<protein>
    <recommendedName>
        <fullName evidence="6">D-3-phosphoglycerate dehydrogenase</fullName>
        <ecNumber evidence="4">1.1.1.399</ecNumber>
        <ecNumber evidence="5">1.1.1.95</ecNumber>
    </recommendedName>
    <alternativeName>
        <fullName evidence="9">2-oxoglutarate reductase</fullName>
    </alternativeName>
</protein>
<evidence type="ECO:0000256" key="11">
    <source>
        <dbReference type="ARBA" id="ARBA00048731"/>
    </source>
</evidence>
<dbReference type="EC" id="1.1.1.95" evidence="5"/>
<comment type="similarity">
    <text evidence="3 12">Belongs to the D-isomer specific 2-hydroxyacid dehydrogenase family.</text>
</comment>
<comment type="function">
    <text evidence="1">Catalyzes the reversible oxidation of 3-phospho-D-glycerate to 3-phosphonooxypyruvate, the first step of the phosphorylated L-serine biosynthesis pathway. Also catalyzes the reversible oxidation of 2-hydroxyglutarate to 2-oxoglutarate.</text>
</comment>
<comment type="pathway">
    <text evidence="2">Amino-acid biosynthesis; L-serine biosynthesis; L-serine from 3-phospho-D-glycerate: step 1/3.</text>
</comment>
<dbReference type="GO" id="GO:0004617">
    <property type="term" value="F:phosphoglycerate dehydrogenase activity"/>
    <property type="evidence" value="ECO:0007669"/>
    <property type="project" value="UniProtKB-EC"/>
</dbReference>
<keyword evidence="8" id="KW-0520">NAD</keyword>
<evidence type="ECO:0000256" key="3">
    <source>
        <dbReference type="ARBA" id="ARBA00005854"/>
    </source>
</evidence>
<dbReference type="InterPro" id="IPR045865">
    <property type="entry name" value="ACT-like_dom_sf"/>
</dbReference>
<dbReference type="Proteomes" id="UP000015462">
    <property type="component" value="Unassembled WGS sequence"/>
</dbReference>
<comment type="caution">
    <text evidence="14">The sequence shown here is derived from an EMBL/GenBank/DDBJ whole genome shotgun (WGS) entry which is preliminary data.</text>
</comment>
<evidence type="ECO:0000256" key="2">
    <source>
        <dbReference type="ARBA" id="ARBA00005216"/>
    </source>
</evidence>
<evidence type="ECO:0000313" key="15">
    <source>
        <dbReference type="Proteomes" id="UP000015462"/>
    </source>
</evidence>
<evidence type="ECO:0000256" key="8">
    <source>
        <dbReference type="ARBA" id="ARBA00023027"/>
    </source>
</evidence>
<accession>A0AB33Z4Q0</accession>
<comment type="catalytic activity">
    <reaction evidence="11">
        <text>(2R)-3-phosphoglycerate + NAD(+) = 3-phosphooxypyruvate + NADH + H(+)</text>
        <dbReference type="Rhea" id="RHEA:12641"/>
        <dbReference type="ChEBI" id="CHEBI:15378"/>
        <dbReference type="ChEBI" id="CHEBI:18110"/>
        <dbReference type="ChEBI" id="CHEBI:57540"/>
        <dbReference type="ChEBI" id="CHEBI:57945"/>
        <dbReference type="ChEBI" id="CHEBI:58272"/>
        <dbReference type="EC" id="1.1.1.95"/>
    </reaction>
</comment>
<organism evidence="14 15">
    <name type="scientific">Cycloclasticus pugetii</name>
    <dbReference type="NCBI Taxonomy" id="34068"/>
    <lineage>
        <taxon>Bacteria</taxon>
        <taxon>Pseudomonadati</taxon>
        <taxon>Pseudomonadota</taxon>
        <taxon>Gammaproteobacteria</taxon>
        <taxon>Thiotrichales</taxon>
        <taxon>Piscirickettsiaceae</taxon>
        <taxon>Cycloclasticus</taxon>
    </lineage>
</organism>
<evidence type="ECO:0000259" key="13">
    <source>
        <dbReference type="PROSITE" id="PS51671"/>
    </source>
</evidence>
<dbReference type="EC" id="1.1.1.399" evidence="4"/>
<dbReference type="Pfam" id="PF02826">
    <property type="entry name" value="2-Hacid_dh_C"/>
    <property type="match status" value="1"/>
</dbReference>
<dbReference type="PROSITE" id="PS51671">
    <property type="entry name" value="ACT"/>
    <property type="match status" value="1"/>
</dbReference>
<feature type="domain" description="ACT" evidence="13">
    <location>
        <begin position="319"/>
        <end position="387"/>
    </location>
</feature>
<dbReference type="Pfam" id="PF00389">
    <property type="entry name" value="2-Hacid_dh"/>
    <property type="match status" value="1"/>
</dbReference>
<dbReference type="PROSITE" id="PS00670">
    <property type="entry name" value="D_2_HYDROXYACID_DH_2"/>
    <property type="match status" value="1"/>
</dbReference>
<dbReference type="AlphaFoldDB" id="A0AB33Z4Q0"/>
<keyword evidence="7 12" id="KW-0560">Oxidoreductase</keyword>
<dbReference type="SUPFAM" id="SSF55021">
    <property type="entry name" value="ACT-like"/>
    <property type="match status" value="1"/>
</dbReference>
<dbReference type="InterPro" id="IPR036291">
    <property type="entry name" value="NAD(P)-bd_dom_sf"/>
</dbReference>